<dbReference type="WBParaSite" id="TMUE_3000013962.6">
    <property type="protein sequence ID" value="TMUE_3000013962.6"/>
    <property type="gene ID" value="WBGene00287570"/>
</dbReference>
<reference evidence="4" key="3">
    <citation type="submission" date="2019-12" db="UniProtKB">
        <authorList>
            <consortium name="WormBaseParasite"/>
        </authorList>
    </citation>
    <scope>IDENTIFICATION</scope>
</reference>
<organism evidence="3 4">
    <name type="scientific">Trichuris muris</name>
    <name type="common">Mouse whipworm</name>
    <dbReference type="NCBI Taxonomy" id="70415"/>
    <lineage>
        <taxon>Eukaryota</taxon>
        <taxon>Metazoa</taxon>
        <taxon>Ecdysozoa</taxon>
        <taxon>Nematoda</taxon>
        <taxon>Enoplea</taxon>
        <taxon>Dorylaimia</taxon>
        <taxon>Trichinellida</taxon>
        <taxon>Trichuridae</taxon>
        <taxon>Trichuris</taxon>
    </lineage>
</organism>
<feature type="compositionally biased region" description="Polar residues" evidence="2">
    <location>
        <begin position="38"/>
        <end position="47"/>
    </location>
</feature>
<protein>
    <submittedName>
        <fullName evidence="4">Actin</fullName>
    </submittedName>
</protein>
<accession>A0A5S6R445</accession>
<dbReference type="WBParaSite" id="TMUE_3000013962.4">
    <property type="protein sequence ID" value="TMUE_3000013962.4"/>
    <property type="gene ID" value="WBGene00287570"/>
</dbReference>
<dbReference type="AlphaFoldDB" id="A0A5S6R445"/>
<dbReference type="SUPFAM" id="SSF53067">
    <property type="entry name" value="Actin-like ATPase domain"/>
    <property type="match status" value="2"/>
</dbReference>
<sequence>MASYGINDERTSSMLRMRRYLDRLETMQIASDKEDQRSQQAPSTNANDVGRVQRESISKRHWQMRAENGRGSEHGTIVHHGSEDTPLVTCIKVNPDADSICPALDFHSPCHTYVADVCEDTSAHCRRTQVEYAGDVSRPIAVKSSEPVSLSERFVFTHTVNCVAEYDKKGDCPVESNSSISVRIREPGEEVERSRWIVQGDTGSQRSQRISNGQTDASSSEAKEANTDCPTTLKLAAKKESLVCSETAPAVNVGQRADGERKSAISEALDHSSWSNAMDDGCTDPKAFSHALTIIKVKPIQTKGEFEQSSAATEMPVPLKCSTYQRSDAWSVLPILRWLYKIECCCEYTKAYLEHLPPGQECNESDSAWAKHYFVASHGYLQWFENESEAHRIGQLNLLNARITWEAPTSLLKIQDAAEGAILILRLTKETAMTWLPVLQWQAREHLLMPLMPTPSHSHKKICVLEIGSCSTRVGLVQDKLTLPHMFFPSVLTATTEGGWLIGEEAAVAIAENSSHVSEHTWFGSAFFCRDRLGLDKAVQVLRAVCRNLSIHPSSFQLLLPLPITASRARLIDVLRILLKELQFKGVAIERQANLALIAFDAKTGVVVDIGDKLSIVAVYDGYVLSNTAVTMQSYTREVNRLMRNRLASKDCGLTFDTYREQVLLRYVKEKACFVSSDFAGDLKRSAQSSDKEFLSAVNLEPVDPDSSLPYHRIEISHERFETTEVLFTPKRWGLDAKGLHELVNQCIKSSPIDNRRELYKSIYLVGGTSLLPGLPERLESELRRLVPTSVDVKVHAAPWRYHASFLGAKILADTNLTQKILITRDNLDEFIPQSLLDVSVL</sequence>
<dbReference type="SMART" id="SM00268">
    <property type="entry name" value="ACTIN"/>
    <property type="match status" value="1"/>
</dbReference>
<dbReference type="Gene3D" id="3.30.420.40">
    <property type="match status" value="2"/>
</dbReference>
<evidence type="ECO:0000256" key="1">
    <source>
        <dbReference type="RuleBase" id="RU000487"/>
    </source>
</evidence>
<evidence type="ECO:0000256" key="2">
    <source>
        <dbReference type="SAM" id="MobiDB-lite"/>
    </source>
</evidence>
<dbReference type="WBParaSite" id="TMUE_3000013962.5">
    <property type="protein sequence ID" value="TMUE_3000013962.5"/>
    <property type="gene ID" value="WBGene00287570"/>
</dbReference>
<dbReference type="Gene3D" id="3.90.640.10">
    <property type="entry name" value="Actin, Chain A, domain 4"/>
    <property type="match status" value="1"/>
</dbReference>
<reference evidence="3" key="1">
    <citation type="submission" date="2013-11" db="EMBL/GenBank/DDBJ databases">
        <authorList>
            <person name="Aslett M."/>
        </authorList>
    </citation>
    <scope>NUCLEOTIDE SEQUENCE [LARGE SCALE GENOMIC DNA]</scope>
    <source>
        <strain evidence="3">Edinburgh</strain>
    </source>
</reference>
<dbReference type="WBParaSite" id="TMUE_3000013962.1">
    <property type="protein sequence ID" value="TMUE_3000013962.1"/>
    <property type="gene ID" value="WBGene00287570"/>
</dbReference>
<dbReference type="STRING" id="70415.A0A5S6R445"/>
<dbReference type="InterPro" id="IPR043129">
    <property type="entry name" value="ATPase_NBD"/>
</dbReference>
<dbReference type="InterPro" id="IPR004000">
    <property type="entry name" value="Actin"/>
</dbReference>
<dbReference type="Pfam" id="PF00022">
    <property type="entry name" value="Actin"/>
    <property type="match status" value="1"/>
</dbReference>
<feature type="region of interest" description="Disordered" evidence="2">
    <location>
        <begin position="196"/>
        <end position="227"/>
    </location>
</feature>
<proteinExistence type="inferred from homology"/>
<dbReference type="SUPFAM" id="SSF50729">
    <property type="entry name" value="PH domain-like"/>
    <property type="match status" value="1"/>
</dbReference>
<evidence type="ECO:0000313" key="4">
    <source>
        <dbReference type="WBParaSite" id="TMUE_3000013962.1"/>
    </source>
</evidence>
<feature type="region of interest" description="Disordered" evidence="2">
    <location>
        <begin position="31"/>
        <end position="53"/>
    </location>
</feature>
<dbReference type="WBParaSite" id="TMUE_3000013962.7">
    <property type="protein sequence ID" value="TMUE_3000013962.7"/>
    <property type="gene ID" value="WBGene00287570"/>
</dbReference>
<feature type="compositionally biased region" description="Polar residues" evidence="2">
    <location>
        <begin position="201"/>
        <end position="220"/>
    </location>
</feature>
<evidence type="ECO:0000313" key="3">
    <source>
        <dbReference type="Proteomes" id="UP000046395"/>
    </source>
</evidence>
<dbReference type="WBParaSite" id="TMUE_3000013962.8">
    <property type="protein sequence ID" value="TMUE_3000013962.8"/>
    <property type="gene ID" value="WBGene00287570"/>
</dbReference>
<comment type="similarity">
    <text evidence="1">Belongs to the actin family.</text>
</comment>
<dbReference type="WBParaSite" id="TMUE_3000013962.2">
    <property type="protein sequence ID" value="TMUE_3000013962.2"/>
    <property type="gene ID" value="WBGene00287570"/>
</dbReference>
<dbReference type="PANTHER" id="PTHR11937">
    <property type="entry name" value="ACTIN"/>
    <property type="match status" value="1"/>
</dbReference>
<keyword evidence="3" id="KW-1185">Reference proteome</keyword>
<dbReference type="Proteomes" id="UP000046395">
    <property type="component" value="Unassembled WGS sequence"/>
</dbReference>
<name>A0A5S6R445_TRIMR</name>
<reference evidence="3" key="2">
    <citation type="submission" date="2014-03" db="EMBL/GenBank/DDBJ databases">
        <title>The whipworm genome and dual-species transcriptomics of an intimate host-pathogen interaction.</title>
        <authorList>
            <person name="Foth B.J."/>
            <person name="Tsai I.J."/>
            <person name="Reid A.J."/>
            <person name="Bancroft A.J."/>
            <person name="Nichol S."/>
            <person name="Tracey A."/>
            <person name="Holroyd N."/>
            <person name="Cotton J.A."/>
            <person name="Stanley E.J."/>
            <person name="Zarowiecki M."/>
            <person name="Liu J.Z."/>
            <person name="Huckvale T."/>
            <person name="Cooper P.J."/>
            <person name="Grencis R.K."/>
            <person name="Berriman M."/>
        </authorList>
    </citation>
    <scope>NUCLEOTIDE SEQUENCE [LARGE SCALE GENOMIC DNA]</scope>
    <source>
        <strain evidence="3">Edinburgh</strain>
    </source>
</reference>
<dbReference type="WBParaSite" id="TMUE_3000013962.3">
    <property type="protein sequence ID" value="TMUE_3000013962.3"/>
    <property type="gene ID" value="WBGene00287570"/>
</dbReference>